<evidence type="ECO:0000313" key="3">
    <source>
        <dbReference type="Proteomes" id="UP000533598"/>
    </source>
</evidence>
<protein>
    <submittedName>
        <fullName evidence="2">Uncharacterized protein</fullName>
    </submittedName>
</protein>
<gene>
    <name evidence="2" type="ORF">HNR67_006670</name>
</gene>
<feature type="transmembrane region" description="Helical" evidence="1">
    <location>
        <begin position="74"/>
        <end position="95"/>
    </location>
</feature>
<feature type="transmembrane region" description="Helical" evidence="1">
    <location>
        <begin position="177"/>
        <end position="197"/>
    </location>
</feature>
<dbReference type="RefSeq" id="WP_185006455.1">
    <property type="nucleotide sequence ID" value="NZ_BAAAUI010000005.1"/>
</dbReference>
<sequence length="374" mass="41871">MLDQERRQAERWFRAQGLPWLVHGRDGLAEILLRAAPAVAALLVYDLMLTEFNALVPDTDEQFGVFMADLFFELLYYGNFLLVYLLPVVVAWQVLRWSQDREATAGTTVLVLALCLAEVVGVPVVDHLLDVEDWYWPNIFTGLGWVLGLILLTAAGAGAVFVWALRVALRQLRVLGLLASRALPLLLLFVTFFFFNAEVWQITSHLPRPMLWGVMSLFIVVGLLYLLAVAQDELKEQAAESGPERIPLLRRENANLVTVLALAQALQAAVFGLLVFGFFLLLGSMSIRPEVIKMWVTKDPTTGKLFGVLLPVSQELVQASMFLAVFSALYFVTAVFSDSKYRDAFFHPLLGQITVSLAERQKYLTRWPRRGAGG</sequence>
<feature type="transmembrane region" description="Helical" evidence="1">
    <location>
        <begin position="31"/>
        <end position="54"/>
    </location>
</feature>
<organism evidence="2 3">
    <name type="scientific">Crossiella cryophila</name>
    <dbReference type="NCBI Taxonomy" id="43355"/>
    <lineage>
        <taxon>Bacteria</taxon>
        <taxon>Bacillati</taxon>
        <taxon>Actinomycetota</taxon>
        <taxon>Actinomycetes</taxon>
        <taxon>Pseudonocardiales</taxon>
        <taxon>Pseudonocardiaceae</taxon>
        <taxon>Crossiella</taxon>
    </lineage>
</organism>
<proteinExistence type="predicted"/>
<name>A0A7W7CGK3_9PSEU</name>
<comment type="caution">
    <text evidence="2">The sequence shown here is derived from an EMBL/GenBank/DDBJ whole genome shotgun (WGS) entry which is preliminary data.</text>
</comment>
<keyword evidence="3" id="KW-1185">Reference proteome</keyword>
<accession>A0A7W7CGK3</accession>
<feature type="transmembrane region" description="Helical" evidence="1">
    <location>
        <begin position="254"/>
        <end position="281"/>
    </location>
</feature>
<dbReference type="EMBL" id="JACHMH010000001">
    <property type="protein sequence ID" value="MBB4680552.1"/>
    <property type="molecule type" value="Genomic_DNA"/>
</dbReference>
<dbReference type="Proteomes" id="UP000533598">
    <property type="component" value="Unassembled WGS sequence"/>
</dbReference>
<keyword evidence="1" id="KW-0812">Transmembrane</keyword>
<feature type="transmembrane region" description="Helical" evidence="1">
    <location>
        <begin position="145"/>
        <end position="165"/>
    </location>
</feature>
<keyword evidence="1" id="KW-1133">Transmembrane helix</keyword>
<keyword evidence="1" id="KW-0472">Membrane</keyword>
<feature type="transmembrane region" description="Helical" evidence="1">
    <location>
        <begin position="209"/>
        <end position="228"/>
    </location>
</feature>
<feature type="transmembrane region" description="Helical" evidence="1">
    <location>
        <begin position="107"/>
        <end position="125"/>
    </location>
</feature>
<evidence type="ECO:0000313" key="2">
    <source>
        <dbReference type="EMBL" id="MBB4680552.1"/>
    </source>
</evidence>
<reference evidence="2 3" key="1">
    <citation type="submission" date="2020-08" db="EMBL/GenBank/DDBJ databases">
        <title>Sequencing the genomes of 1000 actinobacteria strains.</title>
        <authorList>
            <person name="Klenk H.-P."/>
        </authorList>
    </citation>
    <scope>NUCLEOTIDE SEQUENCE [LARGE SCALE GENOMIC DNA]</scope>
    <source>
        <strain evidence="2 3">DSM 44230</strain>
    </source>
</reference>
<evidence type="ECO:0000256" key="1">
    <source>
        <dbReference type="SAM" id="Phobius"/>
    </source>
</evidence>
<feature type="transmembrane region" description="Helical" evidence="1">
    <location>
        <begin position="316"/>
        <end position="336"/>
    </location>
</feature>
<dbReference type="AlphaFoldDB" id="A0A7W7CGK3"/>